<feature type="coiled-coil region" evidence="1">
    <location>
        <begin position="204"/>
        <end position="245"/>
    </location>
</feature>
<protein>
    <submittedName>
        <fullName evidence="3">Uncharacterized protein</fullName>
    </submittedName>
</protein>
<evidence type="ECO:0000256" key="1">
    <source>
        <dbReference type="SAM" id="Coils"/>
    </source>
</evidence>
<dbReference type="OrthoDB" id="2407192at2759"/>
<dbReference type="AlphaFoldDB" id="A0A8H7Q2A2"/>
<comment type="caution">
    <text evidence="3">The sequence shown here is derived from an EMBL/GenBank/DDBJ whole genome shotgun (WGS) entry which is preliminary data.</text>
</comment>
<name>A0A8H7Q2A2_9FUNG</name>
<organism evidence="3 4">
    <name type="scientific">Umbelopsis vinacea</name>
    <dbReference type="NCBI Taxonomy" id="44442"/>
    <lineage>
        <taxon>Eukaryota</taxon>
        <taxon>Fungi</taxon>
        <taxon>Fungi incertae sedis</taxon>
        <taxon>Mucoromycota</taxon>
        <taxon>Mucoromycotina</taxon>
        <taxon>Umbelopsidomycetes</taxon>
        <taxon>Umbelopsidales</taxon>
        <taxon>Umbelopsidaceae</taxon>
        <taxon>Umbelopsis</taxon>
    </lineage>
</organism>
<feature type="region of interest" description="Disordered" evidence="2">
    <location>
        <begin position="309"/>
        <end position="334"/>
    </location>
</feature>
<reference evidence="3" key="1">
    <citation type="submission" date="2020-12" db="EMBL/GenBank/DDBJ databases">
        <title>Metabolic potential, ecology and presence of endohyphal bacteria is reflected in genomic diversity of Mucoromycotina.</title>
        <authorList>
            <person name="Muszewska A."/>
            <person name="Okrasinska A."/>
            <person name="Steczkiewicz K."/>
            <person name="Drgas O."/>
            <person name="Orlowska M."/>
            <person name="Perlinska-Lenart U."/>
            <person name="Aleksandrzak-Piekarczyk T."/>
            <person name="Szatraj K."/>
            <person name="Zielenkiewicz U."/>
            <person name="Pilsyk S."/>
            <person name="Malc E."/>
            <person name="Mieczkowski P."/>
            <person name="Kruszewska J.S."/>
            <person name="Biernat P."/>
            <person name="Pawlowska J."/>
        </authorList>
    </citation>
    <scope>NUCLEOTIDE SEQUENCE</scope>
    <source>
        <strain evidence="3">WA0000051536</strain>
    </source>
</reference>
<feature type="compositionally biased region" description="Polar residues" evidence="2">
    <location>
        <begin position="310"/>
        <end position="321"/>
    </location>
</feature>
<feature type="compositionally biased region" description="Basic residues" evidence="2">
    <location>
        <begin position="16"/>
        <end position="31"/>
    </location>
</feature>
<feature type="compositionally biased region" description="Polar residues" evidence="2">
    <location>
        <begin position="155"/>
        <end position="179"/>
    </location>
</feature>
<feature type="region of interest" description="Disordered" evidence="2">
    <location>
        <begin position="113"/>
        <end position="190"/>
    </location>
</feature>
<keyword evidence="4" id="KW-1185">Reference proteome</keyword>
<sequence>MADSLSRDELLNAGRQKLRNFQRRQSLKQQRRYSVDQGIGNGAPQPTQSTSLKLSDSQGRHSLPSRIVIARRSNSLKHSRSSSYSASSLLSPTLTVSSVGSNHLTTVQEDNLTSSFGDMSLPSPPADPRPQGNSYIDNDQEPSSIHPEEDIPVPSRSNRNGSDTIPESLASQFPETVANSHEGGERPSKFTGHLEESLIWIRQNARLSDERQQILKQLEKEKAENEKIQNELDELRSVHRATQRSWSRINEDLHAQLRLVTKQKQSLVADKGVTNATKVMLNEMDQLRQDLDQRDDLIAQLFGRHVGQIDSETSTQDSYDASQEPLIIPPSDDAKRQIRRLREERDAWKQVARNLEMRVVELSGRSGNGL</sequence>
<keyword evidence="1" id="KW-0175">Coiled coil</keyword>
<feature type="region of interest" description="Disordered" evidence="2">
    <location>
        <begin position="15"/>
        <end position="65"/>
    </location>
</feature>
<gene>
    <name evidence="3" type="ORF">INT44_009225</name>
</gene>
<accession>A0A8H7Q2A2</accession>
<evidence type="ECO:0000256" key="2">
    <source>
        <dbReference type="SAM" id="MobiDB-lite"/>
    </source>
</evidence>
<proteinExistence type="predicted"/>
<evidence type="ECO:0000313" key="4">
    <source>
        <dbReference type="Proteomes" id="UP000612746"/>
    </source>
</evidence>
<dbReference type="Proteomes" id="UP000612746">
    <property type="component" value="Unassembled WGS sequence"/>
</dbReference>
<dbReference type="EMBL" id="JAEPRA010000006">
    <property type="protein sequence ID" value="KAG2184210.1"/>
    <property type="molecule type" value="Genomic_DNA"/>
</dbReference>
<feature type="compositionally biased region" description="Polar residues" evidence="2">
    <location>
        <begin position="44"/>
        <end position="57"/>
    </location>
</feature>
<feature type="compositionally biased region" description="Polar residues" evidence="2">
    <location>
        <begin position="131"/>
        <end position="143"/>
    </location>
</feature>
<evidence type="ECO:0000313" key="3">
    <source>
        <dbReference type="EMBL" id="KAG2184210.1"/>
    </source>
</evidence>